<keyword evidence="2" id="KW-0812">Transmembrane</keyword>
<name>A0ABU7BCA1_9TELE</name>
<evidence type="ECO:0000313" key="4">
    <source>
        <dbReference type="Proteomes" id="UP001345963"/>
    </source>
</evidence>
<evidence type="ECO:0000313" key="3">
    <source>
        <dbReference type="EMBL" id="MED6248232.1"/>
    </source>
</evidence>
<evidence type="ECO:0000256" key="1">
    <source>
        <dbReference type="SAM" id="MobiDB-lite"/>
    </source>
</evidence>
<proteinExistence type="predicted"/>
<dbReference type="Proteomes" id="UP001345963">
    <property type="component" value="Unassembled WGS sequence"/>
</dbReference>
<gene>
    <name evidence="3" type="ORF">ATANTOWER_029505</name>
</gene>
<keyword evidence="2" id="KW-1133">Transmembrane helix</keyword>
<feature type="region of interest" description="Disordered" evidence="1">
    <location>
        <begin position="53"/>
        <end position="72"/>
    </location>
</feature>
<protein>
    <recommendedName>
        <fullName evidence="5">Secreted protein</fullName>
    </recommendedName>
</protein>
<dbReference type="EMBL" id="JAHUTI010049938">
    <property type="protein sequence ID" value="MED6248232.1"/>
    <property type="molecule type" value="Genomic_DNA"/>
</dbReference>
<accession>A0ABU7BCA1</accession>
<feature type="transmembrane region" description="Helical" evidence="2">
    <location>
        <begin position="12"/>
        <end position="30"/>
    </location>
</feature>
<organism evidence="3 4">
    <name type="scientific">Ataeniobius toweri</name>
    <dbReference type="NCBI Taxonomy" id="208326"/>
    <lineage>
        <taxon>Eukaryota</taxon>
        <taxon>Metazoa</taxon>
        <taxon>Chordata</taxon>
        <taxon>Craniata</taxon>
        <taxon>Vertebrata</taxon>
        <taxon>Euteleostomi</taxon>
        <taxon>Actinopterygii</taxon>
        <taxon>Neopterygii</taxon>
        <taxon>Teleostei</taxon>
        <taxon>Neoteleostei</taxon>
        <taxon>Acanthomorphata</taxon>
        <taxon>Ovalentaria</taxon>
        <taxon>Atherinomorphae</taxon>
        <taxon>Cyprinodontiformes</taxon>
        <taxon>Goodeidae</taxon>
        <taxon>Ataeniobius</taxon>
    </lineage>
</organism>
<evidence type="ECO:0000256" key="2">
    <source>
        <dbReference type="SAM" id="Phobius"/>
    </source>
</evidence>
<keyword evidence="4" id="KW-1185">Reference proteome</keyword>
<sequence length="72" mass="7829">MSCSLSIHHSDYICFLASGLLCFSATFVAHTPRPQHGSLQLLWDSSKVMVPPTNRDDVSSPGSSGYLRAAEF</sequence>
<keyword evidence="2" id="KW-0472">Membrane</keyword>
<reference evidence="3 4" key="1">
    <citation type="submission" date="2021-07" db="EMBL/GenBank/DDBJ databases">
        <authorList>
            <person name="Palmer J.M."/>
        </authorList>
    </citation>
    <scope>NUCLEOTIDE SEQUENCE [LARGE SCALE GENOMIC DNA]</scope>
    <source>
        <strain evidence="3 4">AT_MEX2019</strain>
        <tissue evidence="3">Muscle</tissue>
    </source>
</reference>
<comment type="caution">
    <text evidence="3">The sequence shown here is derived from an EMBL/GenBank/DDBJ whole genome shotgun (WGS) entry which is preliminary data.</text>
</comment>
<evidence type="ECO:0008006" key="5">
    <source>
        <dbReference type="Google" id="ProtNLM"/>
    </source>
</evidence>